<dbReference type="WBParaSite" id="PSAMB.scaffold1062size36492.g10699.t1">
    <property type="protein sequence ID" value="PSAMB.scaffold1062size36492.g10699.t1"/>
    <property type="gene ID" value="PSAMB.scaffold1062size36492.g10699"/>
</dbReference>
<evidence type="ECO:0000313" key="3">
    <source>
        <dbReference type="WBParaSite" id="PSAMB.scaffold1062size36492.g10699.t1"/>
    </source>
</evidence>
<evidence type="ECO:0000313" key="2">
    <source>
        <dbReference type="Proteomes" id="UP000887566"/>
    </source>
</evidence>
<feature type="chain" id="PRO_5037599267" evidence="1">
    <location>
        <begin position="21"/>
        <end position="218"/>
    </location>
</feature>
<dbReference type="Proteomes" id="UP000887566">
    <property type="component" value="Unplaced"/>
</dbReference>
<evidence type="ECO:0000256" key="1">
    <source>
        <dbReference type="SAM" id="SignalP"/>
    </source>
</evidence>
<protein>
    <submittedName>
        <fullName evidence="3">ShKT domain-containing protein</fullName>
    </submittedName>
</protein>
<sequence>MATLVFLVSFAFSLIVCSNGQNTVTTTAPCCGMTLGAIACQRLRDHNPRVFCSKCYNDDDFKTLQCCPLCRKSYSLVDGTGTLKTTAARGIPPAGRRLDRQIWAPRAAVAPNRTNTACVDRHANDGTFCSRFLTSGQGGWSCANSSHPHLAFRDCRKTCGYCNLDLYRGTDERTATGAAGPGPSPNCQGAFPMESLSEYVGFCDSYLPAILSAAASQT</sequence>
<keyword evidence="1" id="KW-0732">Signal</keyword>
<name>A0A914UKM4_9BILA</name>
<keyword evidence="2" id="KW-1185">Reference proteome</keyword>
<dbReference type="AlphaFoldDB" id="A0A914UKM4"/>
<dbReference type="PANTHER" id="PTHR35017:SF2">
    <property type="entry name" value="SHKT DOMAIN-CONTAINING PROTEIN"/>
    <property type="match status" value="1"/>
</dbReference>
<organism evidence="2 3">
    <name type="scientific">Plectus sambesii</name>
    <dbReference type="NCBI Taxonomy" id="2011161"/>
    <lineage>
        <taxon>Eukaryota</taxon>
        <taxon>Metazoa</taxon>
        <taxon>Ecdysozoa</taxon>
        <taxon>Nematoda</taxon>
        <taxon>Chromadorea</taxon>
        <taxon>Plectida</taxon>
        <taxon>Plectina</taxon>
        <taxon>Plectoidea</taxon>
        <taxon>Plectidae</taxon>
        <taxon>Plectus</taxon>
    </lineage>
</organism>
<dbReference type="PANTHER" id="PTHR35017">
    <property type="entry name" value="PROTEIN CBG16223-RELATED"/>
    <property type="match status" value="1"/>
</dbReference>
<accession>A0A914UKM4</accession>
<proteinExistence type="predicted"/>
<feature type="signal peptide" evidence="1">
    <location>
        <begin position="1"/>
        <end position="20"/>
    </location>
</feature>
<reference evidence="3" key="1">
    <citation type="submission" date="2022-11" db="UniProtKB">
        <authorList>
            <consortium name="WormBaseParasite"/>
        </authorList>
    </citation>
    <scope>IDENTIFICATION</scope>
</reference>